<evidence type="ECO:0000313" key="1">
    <source>
        <dbReference type="EMBL" id="SDX95195.1"/>
    </source>
</evidence>
<sequence length="62" mass="7055">MKVNNENVVDGGGAYYRYNDTEYKILNEIATRIGDNPEVSGHIKMYSDLKSCPSCQHVIKQF</sequence>
<protein>
    <submittedName>
        <fullName evidence="1">The BURPS668_1122 family of deaminases</fullName>
    </submittedName>
</protein>
<name>A0A1H3FWJ7_9FIRM</name>
<dbReference type="Pfam" id="PF14424">
    <property type="entry name" value="Toxin-deaminase"/>
    <property type="match status" value="1"/>
</dbReference>
<dbReference type="STRING" id="1122142.SAMN02910414_00406"/>
<dbReference type="InterPro" id="IPR032721">
    <property type="entry name" value="Toxin-deaminase"/>
</dbReference>
<keyword evidence="2" id="KW-1185">Reference proteome</keyword>
<dbReference type="Proteomes" id="UP000183918">
    <property type="component" value="Unassembled WGS sequence"/>
</dbReference>
<dbReference type="AlphaFoldDB" id="A0A1H3FWJ7"/>
<proteinExistence type="predicted"/>
<evidence type="ECO:0000313" key="2">
    <source>
        <dbReference type="Proteomes" id="UP000183918"/>
    </source>
</evidence>
<organism evidence="1 2">
    <name type="scientific">Lachnobacterium bovis DSM 14045</name>
    <dbReference type="NCBI Taxonomy" id="1122142"/>
    <lineage>
        <taxon>Bacteria</taxon>
        <taxon>Bacillati</taxon>
        <taxon>Bacillota</taxon>
        <taxon>Clostridia</taxon>
        <taxon>Lachnospirales</taxon>
        <taxon>Lachnospiraceae</taxon>
        <taxon>Lachnobacterium</taxon>
    </lineage>
</organism>
<reference evidence="1 2" key="1">
    <citation type="submission" date="2016-10" db="EMBL/GenBank/DDBJ databases">
        <authorList>
            <person name="de Groot N.N."/>
        </authorList>
    </citation>
    <scope>NUCLEOTIDE SEQUENCE [LARGE SCALE GENOMIC DNA]</scope>
    <source>
        <strain evidence="1 2">DSM 14045</strain>
    </source>
</reference>
<dbReference type="EMBL" id="FNPG01000005">
    <property type="protein sequence ID" value="SDX95195.1"/>
    <property type="molecule type" value="Genomic_DNA"/>
</dbReference>
<gene>
    <name evidence="1" type="ORF">SAMN02910414_00406</name>
</gene>
<accession>A0A1H3FWJ7</accession>
<dbReference type="OrthoDB" id="1747549at2"/>